<proteinExistence type="predicted"/>
<evidence type="ECO:0000259" key="1">
    <source>
        <dbReference type="Pfam" id="PF18050"/>
    </source>
</evidence>
<protein>
    <submittedName>
        <fullName evidence="2">MFS transporter</fullName>
    </submittedName>
</protein>
<dbReference type="EMBL" id="BSNS01000007">
    <property type="protein sequence ID" value="GLQ53835.1"/>
    <property type="molecule type" value="Genomic_DNA"/>
</dbReference>
<dbReference type="SUPFAM" id="SSF50891">
    <property type="entry name" value="Cyclophilin-like"/>
    <property type="match status" value="1"/>
</dbReference>
<comment type="caution">
    <text evidence="2">The sequence shown here is derived from an EMBL/GenBank/DDBJ whole genome shotgun (WGS) entry which is preliminary data.</text>
</comment>
<gene>
    <name evidence="2" type="ORF">GCM10010862_10940</name>
</gene>
<dbReference type="Gene3D" id="2.40.100.20">
    <property type="match status" value="1"/>
</dbReference>
<dbReference type="InterPro" id="IPR041183">
    <property type="entry name" value="Cyclophilin-like"/>
</dbReference>
<accession>A0ABQ5W1P8</accession>
<evidence type="ECO:0000313" key="2">
    <source>
        <dbReference type="EMBL" id="GLQ53835.1"/>
    </source>
</evidence>
<organism evidence="2 3">
    <name type="scientific">Devosia nitrariae</name>
    <dbReference type="NCBI Taxonomy" id="2071872"/>
    <lineage>
        <taxon>Bacteria</taxon>
        <taxon>Pseudomonadati</taxon>
        <taxon>Pseudomonadota</taxon>
        <taxon>Alphaproteobacteria</taxon>
        <taxon>Hyphomicrobiales</taxon>
        <taxon>Devosiaceae</taxon>
        <taxon>Devosia</taxon>
    </lineage>
</organism>
<reference evidence="3" key="1">
    <citation type="journal article" date="2019" name="Int. J. Syst. Evol. Microbiol.">
        <title>The Global Catalogue of Microorganisms (GCM) 10K type strain sequencing project: providing services to taxonomists for standard genome sequencing and annotation.</title>
        <authorList>
            <consortium name="The Broad Institute Genomics Platform"/>
            <consortium name="The Broad Institute Genome Sequencing Center for Infectious Disease"/>
            <person name="Wu L."/>
            <person name="Ma J."/>
        </authorList>
    </citation>
    <scope>NUCLEOTIDE SEQUENCE [LARGE SCALE GENOMIC DNA]</scope>
    <source>
        <strain evidence="3">NBRC 112416</strain>
    </source>
</reference>
<sequence>MTFNGQSITGTLHDNPSSRDFYAMLPLDLEIEDYSTNEKIVHLPRKLTTEGKGPFGDERPGDIAYWSPWGNLVFYYDGYRYDPGLIRLGRCDGSFDMLRRPGRYPVHLERIE</sequence>
<dbReference type="Pfam" id="PF18050">
    <property type="entry name" value="Cyclophil_like2"/>
    <property type="match status" value="1"/>
</dbReference>
<name>A0ABQ5W1P8_9HYPH</name>
<dbReference type="Proteomes" id="UP001156691">
    <property type="component" value="Unassembled WGS sequence"/>
</dbReference>
<feature type="domain" description="Cyclophilin-like" evidence="1">
    <location>
        <begin position="1"/>
        <end position="108"/>
    </location>
</feature>
<dbReference type="InterPro" id="IPR029000">
    <property type="entry name" value="Cyclophilin-like_dom_sf"/>
</dbReference>
<evidence type="ECO:0000313" key="3">
    <source>
        <dbReference type="Proteomes" id="UP001156691"/>
    </source>
</evidence>
<keyword evidence="3" id="KW-1185">Reference proteome</keyword>